<dbReference type="EMBL" id="JAWNFV010000021">
    <property type="protein sequence ID" value="MDY5141365.1"/>
    <property type="molecule type" value="Genomic_DNA"/>
</dbReference>
<name>A0AAW9HM35_9ACTO</name>
<evidence type="ECO:0000313" key="5">
    <source>
        <dbReference type="EMBL" id="MDY5146965.1"/>
    </source>
</evidence>
<dbReference type="InterPro" id="IPR009057">
    <property type="entry name" value="Homeodomain-like_sf"/>
</dbReference>
<dbReference type="RefSeq" id="WP_087070214.1">
    <property type="nucleotide sequence ID" value="NZ_CAUPFC010000028.1"/>
</dbReference>
<dbReference type="InterPro" id="IPR001647">
    <property type="entry name" value="HTH_TetR"/>
</dbReference>
<sequence>MPKISAPTVREHREMMIARLVDAAEKILKDEPGKPLSAGAVAAAAGIARNSIYRYVGSVEDLRLLVLERNVPKWRAKVMGQVDMNAEPRERLAQLVVACIRQSGQRDSHKWLMGLMRAARGKGSEKATAHTKMGVDKAHGFFTDALKMCWKDTGIAHPDIWTSFSRALISDAFRQVETGASLEDVCRIARHTILAMSAGHTDDELEKEPHA</sequence>
<dbReference type="Proteomes" id="UP001288320">
    <property type="component" value="Unassembled WGS sequence"/>
</dbReference>
<keyword evidence="6" id="KW-1185">Reference proteome</keyword>
<dbReference type="Gene3D" id="1.10.357.10">
    <property type="entry name" value="Tetracycline Repressor, domain 2"/>
    <property type="match status" value="1"/>
</dbReference>
<reference evidence="4 6" key="1">
    <citation type="submission" date="2023-10" db="EMBL/GenBank/DDBJ databases">
        <title>Whole Genome based description of the genera Actinobaculum and Actinotignum reveals a complex phylogenetic relationship within the species included in the genus Actinotignum.</title>
        <authorList>
            <person name="Jensen C.S."/>
            <person name="Dargis R."/>
            <person name="Kemp M."/>
            <person name="Christensen J.J."/>
        </authorList>
    </citation>
    <scope>NUCLEOTIDE SEQUENCE</scope>
    <source>
        <strain evidence="5 6">SLA_B089</strain>
        <strain evidence="4">SLA_B245</strain>
    </source>
</reference>
<keyword evidence="1 2" id="KW-0238">DNA-binding</keyword>
<evidence type="ECO:0000256" key="1">
    <source>
        <dbReference type="ARBA" id="ARBA00023125"/>
    </source>
</evidence>
<feature type="domain" description="HTH tetR-type" evidence="3">
    <location>
        <begin position="14"/>
        <end position="74"/>
    </location>
</feature>
<evidence type="ECO:0000256" key="2">
    <source>
        <dbReference type="PROSITE-ProRule" id="PRU00335"/>
    </source>
</evidence>
<evidence type="ECO:0000313" key="7">
    <source>
        <dbReference type="Proteomes" id="UP001288320"/>
    </source>
</evidence>
<proteinExistence type="predicted"/>
<protein>
    <submittedName>
        <fullName evidence="4">TetR/AcrR family transcriptional regulator</fullName>
    </submittedName>
</protein>
<organism evidence="4 7">
    <name type="scientific">Actinotignum timonense</name>
    <dbReference type="NCBI Taxonomy" id="1870995"/>
    <lineage>
        <taxon>Bacteria</taxon>
        <taxon>Bacillati</taxon>
        <taxon>Actinomycetota</taxon>
        <taxon>Actinomycetes</taxon>
        <taxon>Actinomycetales</taxon>
        <taxon>Actinomycetaceae</taxon>
        <taxon>Actinotignum</taxon>
    </lineage>
</organism>
<dbReference type="GO" id="GO:0003677">
    <property type="term" value="F:DNA binding"/>
    <property type="evidence" value="ECO:0007669"/>
    <property type="project" value="UniProtKB-UniRule"/>
</dbReference>
<dbReference type="SUPFAM" id="SSF46689">
    <property type="entry name" value="Homeodomain-like"/>
    <property type="match status" value="1"/>
</dbReference>
<evidence type="ECO:0000259" key="3">
    <source>
        <dbReference type="PROSITE" id="PS50977"/>
    </source>
</evidence>
<feature type="DNA-binding region" description="H-T-H motif" evidence="2">
    <location>
        <begin position="37"/>
        <end position="56"/>
    </location>
</feature>
<dbReference type="EMBL" id="JAWNFY010000024">
    <property type="protein sequence ID" value="MDY5146965.1"/>
    <property type="molecule type" value="Genomic_DNA"/>
</dbReference>
<evidence type="ECO:0000313" key="6">
    <source>
        <dbReference type="Proteomes" id="UP001284901"/>
    </source>
</evidence>
<gene>
    <name evidence="4" type="ORF">R6G74_08620</name>
    <name evidence="5" type="ORF">R6P33_08055</name>
</gene>
<dbReference type="GeneID" id="92813187"/>
<dbReference type="Proteomes" id="UP001284901">
    <property type="component" value="Unassembled WGS sequence"/>
</dbReference>
<accession>A0AAW9HM35</accession>
<dbReference type="PROSITE" id="PS50977">
    <property type="entry name" value="HTH_TETR_2"/>
    <property type="match status" value="1"/>
</dbReference>
<evidence type="ECO:0000313" key="4">
    <source>
        <dbReference type="EMBL" id="MDY5141365.1"/>
    </source>
</evidence>
<dbReference type="AlphaFoldDB" id="A0AAW9HM35"/>
<comment type="caution">
    <text evidence="4">The sequence shown here is derived from an EMBL/GenBank/DDBJ whole genome shotgun (WGS) entry which is preliminary data.</text>
</comment>